<dbReference type="InterPro" id="IPR018247">
    <property type="entry name" value="EF_Hand_1_Ca_BS"/>
</dbReference>
<dbReference type="PANTHER" id="PTHR23048:SF48">
    <property type="entry name" value="CENTRIN 3"/>
    <property type="match status" value="1"/>
</dbReference>
<feature type="compositionally biased region" description="Polar residues" evidence="4">
    <location>
        <begin position="33"/>
        <end position="45"/>
    </location>
</feature>
<organism evidence="6 7">
    <name type="scientific">Chloropicon primus</name>
    <dbReference type="NCBI Taxonomy" id="1764295"/>
    <lineage>
        <taxon>Eukaryota</taxon>
        <taxon>Viridiplantae</taxon>
        <taxon>Chlorophyta</taxon>
        <taxon>Chloropicophyceae</taxon>
        <taxon>Chloropicales</taxon>
        <taxon>Chloropicaceae</taxon>
        <taxon>Chloropicon</taxon>
    </lineage>
</organism>
<dbReference type="STRING" id="1764295.A0A5B8MQG2"/>
<dbReference type="InterPro" id="IPR050230">
    <property type="entry name" value="CALM/Myosin/TropC-like"/>
</dbReference>
<keyword evidence="3" id="KW-0106">Calcium</keyword>
<evidence type="ECO:0000313" key="6">
    <source>
        <dbReference type="EMBL" id="QDZ21542.1"/>
    </source>
</evidence>
<feature type="region of interest" description="Disordered" evidence="4">
    <location>
        <begin position="1"/>
        <end position="52"/>
    </location>
</feature>
<dbReference type="OrthoDB" id="343296at2759"/>
<keyword evidence="2" id="KW-0677">Repeat</keyword>
<proteinExistence type="predicted"/>
<dbReference type="Gene3D" id="1.10.238.10">
    <property type="entry name" value="EF-hand"/>
    <property type="match status" value="2"/>
</dbReference>
<dbReference type="AlphaFoldDB" id="A0A5B8MQG2"/>
<feature type="domain" description="EF-hand" evidence="5">
    <location>
        <begin position="63"/>
        <end position="98"/>
    </location>
</feature>
<dbReference type="InterPro" id="IPR002048">
    <property type="entry name" value="EF_hand_dom"/>
</dbReference>
<dbReference type="EMBL" id="CP031039">
    <property type="protein sequence ID" value="QDZ21542.1"/>
    <property type="molecule type" value="Genomic_DNA"/>
</dbReference>
<dbReference type="SMART" id="SM00054">
    <property type="entry name" value="EFh"/>
    <property type="match status" value="4"/>
</dbReference>
<reference evidence="6 7" key="1">
    <citation type="submission" date="2018-07" db="EMBL/GenBank/DDBJ databases">
        <title>The complete nuclear genome of the prasinophyte Chloropicon primus (CCMP1205).</title>
        <authorList>
            <person name="Pombert J.-F."/>
            <person name="Otis C."/>
            <person name="Turmel M."/>
            <person name="Lemieux C."/>
        </authorList>
    </citation>
    <scope>NUCLEOTIDE SEQUENCE [LARGE SCALE GENOMIC DNA]</scope>
    <source>
        <strain evidence="6 7">CCMP1205</strain>
    </source>
</reference>
<dbReference type="SUPFAM" id="SSF47473">
    <property type="entry name" value="EF-hand"/>
    <property type="match status" value="1"/>
</dbReference>
<protein>
    <submittedName>
        <fullName evidence="6">Centrin</fullName>
    </submittedName>
</protein>
<evidence type="ECO:0000259" key="5">
    <source>
        <dbReference type="PROSITE" id="PS50222"/>
    </source>
</evidence>
<name>A0A5B8MQG2_9CHLO</name>
<feature type="domain" description="EF-hand" evidence="5">
    <location>
        <begin position="173"/>
        <end position="208"/>
    </location>
</feature>
<dbReference type="Proteomes" id="UP000316726">
    <property type="component" value="Chromosome 6"/>
</dbReference>
<evidence type="ECO:0000313" key="7">
    <source>
        <dbReference type="Proteomes" id="UP000316726"/>
    </source>
</evidence>
<evidence type="ECO:0000256" key="1">
    <source>
        <dbReference type="ARBA" id="ARBA00022723"/>
    </source>
</evidence>
<dbReference type="PANTHER" id="PTHR23048">
    <property type="entry name" value="MYOSIN LIGHT CHAIN 1, 3"/>
    <property type="match status" value="1"/>
</dbReference>
<evidence type="ECO:0000256" key="4">
    <source>
        <dbReference type="SAM" id="MobiDB-lite"/>
    </source>
</evidence>
<sequence length="214" mass="24409">MVSSFEFPAGGKTPQQDTPGGGVNSILMMSHAHSGSSLSTPSGTAPESVRSKLRVRRKRLTDDEEQELRGAFEVFDKKREGVVKYRETKALIRALGFETSKGEVRDLFRLYERDAETEGLEFFEFREIMMDKILERDPQEEHLKAFHLFDKDGSGKISLRDLRLLARQIGEKMTDESLLDMIDEFDLDGDGEIDQQEFVRIMANDDIDLDVDIL</sequence>
<dbReference type="PROSITE" id="PS00018">
    <property type="entry name" value="EF_HAND_1"/>
    <property type="match status" value="2"/>
</dbReference>
<feature type="domain" description="EF-hand" evidence="5">
    <location>
        <begin position="137"/>
        <end position="172"/>
    </location>
</feature>
<dbReference type="GO" id="GO:0005509">
    <property type="term" value="F:calcium ion binding"/>
    <property type="evidence" value="ECO:0007669"/>
    <property type="project" value="InterPro"/>
</dbReference>
<dbReference type="CDD" id="cd00051">
    <property type="entry name" value="EFh"/>
    <property type="match status" value="1"/>
</dbReference>
<accession>A0A5B8MQG2</accession>
<dbReference type="GO" id="GO:0016460">
    <property type="term" value="C:myosin II complex"/>
    <property type="evidence" value="ECO:0007669"/>
    <property type="project" value="TreeGrafter"/>
</dbReference>
<dbReference type="FunFam" id="1.10.238.10:FF:000003">
    <property type="entry name" value="Calmodulin A"/>
    <property type="match status" value="1"/>
</dbReference>
<gene>
    <name evidence="6" type="ORF">A3770_06p40600</name>
</gene>
<evidence type="ECO:0000256" key="3">
    <source>
        <dbReference type="ARBA" id="ARBA00022837"/>
    </source>
</evidence>
<evidence type="ECO:0000256" key="2">
    <source>
        <dbReference type="ARBA" id="ARBA00022737"/>
    </source>
</evidence>
<keyword evidence="1" id="KW-0479">Metal-binding</keyword>
<dbReference type="InterPro" id="IPR011992">
    <property type="entry name" value="EF-hand-dom_pair"/>
</dbReference>
<dbReference type="PROSITE" id="PS50222">
    <property type="entry name" value="EF_HAND_2"/>
    <property type="match status" value="3"/>
</dbReference>
<keyword evidence="7" id="KW-1185">Reference proteome</keyword>
<dbReference type="Pfam" id="PF13499">
    <property type="entry name" value="EF-hand_7"/>
    <property type="match status" value="1"/>
</dbReference>